<name>A0A4P7VMK4_9BACT</name>
<organism evidence="5 6">
    <name type="scientific">Muribaculum gordoncarteri</name>
    <dbReference type="NCBI Taxonomy" id="2530390"/>
    <lineage>
        <taxon>Bacteria</taxon>
        <taxon>Pseudomonadati</taxon>
        <taxon>Bacteroidota</taxon>
        <taxon>Bacteroidia</taxon>
        <taxon>Bacteroidales</taxon>
        <taxon>Muribaculaceae</taxon>
        <taxon>Muribaculum</taxon>
    </lineage>
</organism>
<dbReference type="Proteomes" id="UP000297031">
    <property type="component" value="Chromosome"/>
</dbReference>
<dbReference type="GO" id="GO:0016020">
    <property type="term" value="C:membrane"/>
    <property type="evidence" value="ECO:0007669"/>
    <property type="project" value="TreeGrafter"/>
</dbReference>
<dbReference type="PANTHER" id="PTHR43272:SF32">
    <property type="entry name" value="AMP-DEPENDENT SYNTHETASE_LIGASE DOMAIN-CONTAINING PROTEIN"/>
    <property type="match status" value="1"/>
</dbReference>
<evidence type="ECO:0000313" key="6">
    <source>
        <dbReference type="Proteomes" id="UP000297031"/>
    </source>
</evidence>
<dbReference type="Pfam" id="PF23562">
    <property type="entry name" value="AMP-binding_C_3"/>
    <property type="match status" value="1"/>
</dbReference>
<keyword evidence="1 5" id="KW-0436">Ligase</keyword>
<evidence type="ECO:0000259" key="4">
    <source>
        <dbReference type="Pfam" id="PF00501"/>
    </source>
</evidence>
<feature type="domain" description="AMP-dependent synthetase/ligase" evidence="4">
    <location>
        <begin position="14"/>
        <end position="429"/>
    </location>
</feature>
<evidence type="ECO:0000256" key="3">
    <source>
        <dbReference type="ARBA" id="ARBA00023098"/>
    </source>
</evidence>
<dbReference type="InterPro" id="IPR020845">
    <property type="entry name" value="AMP-binding_CS"/>
</dbReference>
<dbReference type="RefSeq" id="WP_136410717.1">
    <property type="nucleotide sequence ID" value="NZ_CP039393.1"/>
</dbReference>
<dbReference type="AlphaFoldDB" id="A0A4P7VMK4"/>
<reference evidence="5 6" key="1">
    <citation type="submission" date="2019-02" db="EMBL/GenBank/DDBJ databases">
        <title>Isolation and identification of novel species under the genus Muribaculum.</title>
        <authorList>
            <person name="Miyake S."/>
            <person name="Ding Y."/>
            <person name="Low A."/>
            <person name="Soh M."/>
            <person name="Seedorf H."/>
        </authorList>
    </citation>
    <scope>NUCLEOTIDE SEQUENCE [LARGE SCALE GENOMIC DNA]</scope>
    <source>
        <strain evidence="5 6">TLL-A4</strain>
    </source>
</reference>
<evidence type="ECO:0000256" key="2">
    <source>
        <dbReference type="ARBA" id="ARBA00022832"/>
    </source>
</evidence>
<dbReference type="KEGG" id="mgod:E7746_10270"/>
<evidence type="ECO:0000313" key="5">
    <source>
        <dbReference type="EMBL" id="QCD36236.1"/>
    </source>
</evidence>
<dbReference type="InterPro" id="IPR000873">
    <property type="entry name" value="AMP-dep_synth/lig_dom"/>
</dbReference>
<sequence length="602" mass="67965">MPNILTSLIGKQTLKYGERAAFSFKAEPQGKWIDTSWNEFSHKVDMAACSLEILGMEPEATVGVFSANRPEILITDFAAFANRVVPVSIYSTSSEEQVEYIVNDARINMLFVGNEEQYHIARKVQKRSRHIQQIVVYQNINLQPDDCRTMTFESFLKLGEAAGESCHEVVESRRSSATGSDLATLLYTSGTTGEPKGAMLTHDCFNAALDIHLERLPMLSDKYTSICFLPLSHIFEKAWTFFCLLKGMKVYINHDPRDIQNSIREVHPTCMCSVPRFWEKVYAAVQAKISRMNPLQKLLVKRALKVGARRNLDYVRLGRKVPAWLAAQYRFYDSKVFAPMRKVIGIEHGNIFPTAGAPLSANIVEFLHSCGINIVIGYGLSETTATVTCFPTVGYEIGTVGTVLPRIQVKLGADNEILVKGPTVMTGYFNKPEETANAFTEDGWFRTGDAGVIDDTGALILTERIKDLFKTSNGKYIAPQAIESRLGEDKYIEQVAVIGDQRKYVTAIIIPAFEALKEYARKKKIQYKSVYDLVNNSEIRRMIQERIDKLQNGFANYEKVKKFTLLPKEFSMETGELTNTLKIRRPVINRKYAHEIEAMYAQ</sequence>
<proteinExistence type="predicted"/>
<keyword evidence="3" id="KW-0443">Lipid metabolism</keyword>
<dbReference type="CDD" id="cd05907">
    <property type="entry name" value="VL_LC_FACS_like"/>
    <property type="match status" value="1"/>
</dbReference>
<dbReference type="Pfam" id="PF00501">
    <property type="entry name" value="AMP-binding"/>
    <property type="match status" value="1"/>
</dbReference>
<dbReference type="EMBL" id="CP039393">
    <property type="protein sequence ID" value="QCD36236.1"/>
    <property type="molecule type" value="Genomic_DNA"/>
</dbReference>
<keyword evidence="6" id="KW-1185">Reference proteome</keyword>
<dbReference type="PROSITE" id="PS00455">
    <property type="entry name" value="AMP_BINDING"/>
    <property type="match status" value="1"/>
</dbReference>
<accession>A0A4P7VMK4</accession>
<dbReference type="SUPFAM" id="SSF56801">
    <property type="entry name" value="Acetyl-CoA synthetase-like"/>
    <property type="match status" value="1"/>
</dbReference>
<gene>
    <name evidence="5" type="ORF">E7746_10270</name>
</gene>
<keyword evidence="2" id="KW-0276">Fatty acid metabolism</keyword>
<protein>
    <submittedName>
        <fullName evidence="5">Long-chain fatty acid--CoA ligase</fullName>
    </submittedName>
</protein>
<dbReference type="GO" id="GO:0004467">
    <property type="term" value="F:long-chain fatty acid-CoA ligase activity"/>
    <property type="evidence" value="ECO:0007669"/>
    <property type="project" value="TreeGrafter"/>
</dbReference>
<dbReference type="PANTHER" id="PTHR43272">
    <property type="entry name" value="LONG-CHAIN-FATTY-ACID--COA LIGASE"/>
    <property type="match status" value="1"/>
</dbReference>
<dbReference type="Gene3D" id="3.40.50.12780">
    <property type="entry name" value="N-terminal domain of ligase-like"/>
    <property type="match status" value="1"/>
</dbReference>
<dbReference type="OrthoDB" id="9803968at2"/>
<dbReference type="InterPro" id="IPR042099">
    <property type="entry name" value="ANL_N_sf"/>
</dbReference>
<evidence type="ECO:0000256" key="1">
    <source>
        <dbReference type="ARBA" id="ARBA00022598"/>
    </source>
</evidence>